<reference evidence="2 3" key="1">
    <citation type="journal article" date="2021" name="Nat. Commun.">
        <title>Genetic determinants of endophytism in the Arabidopsis root mycobiome.</title>
        <authorList>
            <person name="Mesny F."/>
            <person name="Miyauchi S."/>
            <person name="Thiergart T."/>
            <person name="Pickel B."/>
            <person name="Atanasova L."/>
            <person name="Karlsson M."/>
            <person name="Huettel B."/>
            <person name="Barry K.W."/>
            <person name="Haridas S."/>
            <person name="Chen C."/>
            <person name="Bauer D."/>
            <person name="Andreopoulos W."/>
            <person name="Pangilinan J."/>
            <person name="LaButti K."/>
            <person name="Riley R."/>
            <person name="Lipzen A."/>
            <person name="Clum A."/>
            <person name="Drula E."/>
            <person name="Henrissat B."/>
            <person name="Kohler A."/>
            <person name="Grigoriev I.V."/>
            <person name="Martin F.M."/>
            <person name="Hacquard S."/>
        </authorList>
    </citation>
    <scope>NUCLEOTIDE SEQUENCE [LARGE SCALE GENOMIC DNA]</scope>
    <source>
        <strain evidence="2 3">MPI-SDFR-AT-0080</strain>
    </source>
</reference>
<evidence type="ECO:0000313" key="3">
    <source>
        <dbReference type="Proteomes" id="UP000774617"/>
    </source>
</evidence>
<dbReference type="EMBL" id="JAGTJR010000012">
    <property type="protein sequence ID" value="KAH7051203.1"/>
    <property type="molecule type" value="Genomic_DNA"/>
</dbReference>
<dbReference type="PANTHER" id="PTHR37017">
    <property type="entry name" value="AB HYDROLASE-1 DOMAIN-CONTAINING PROTEIN-RELATED"/>
    <property type="match status" value="1"/>
</dbReference>
<keyword evidence="3" id="KW-1185">Reference proteome</keyword>
<gene>
    <name evidence="2" type="ORF">B0J12DRAFT_662410</name>
</gene>
<protein>
    <recommendedName>
        <fullName evidence="1">AB hydrolase-1 domain-containing protein</fullName>
    </recommendedName>
</protein>
<evidence type="ECO:0000259" key="1">
    <source>
        <dbReference type="Pfam" id="PF12697"/>
    </source>
</evidence>
<accession>A0ABQ8GBW1</accession>
<sequence length="182" mass="19792">MHSYGGLPTQDAVYDLDLPTRLAAGQSGGVIRLVYLAAFIGDQGESLADIRADQKSGWIAIDEHSRTATPTVPHEVFYHDVPPALAQTAASSLRPHSVATFHCRLARPAPWKRIPTTYIVCEDDHATPAAKQDAMIERVRRDPLCKLDTVERVGASHSPFLSVPGWVSGAVRRACGEDVKEV</sequence>
<proteinExistence type="predicted"/>
<dbReference type="InterPro" id="IPR000073">
    <property type="entry name" value="AB_hydrolase_1"/>
</dbReference>
<dbReference type="Gene3D" id="3.40.50.1820">
    <property type="entry name" value="alpha/beta hydrolase"/>
    <property type="match status" value="1"/>
</dbReference>
<dbReference type="InterPro" id="IPR029058">
    <property type="entry name" value="AB_hydrolase_fold"/>
</dbReference>
<name>A0ABQ8GBW1_9PEZI</name>
<evidence type="ECO:0000313" key="2">
    <source>
        <dbReference type="EMBL" id="KAH7051203.1"/>
    </source>
</evidence>
<feature type="domain" description="AB hydrolase-1" evidence="1">
    <location>
        <begin position="1"/>
        <end position="167"/>
    </location>
</feature>
<dbReference type="InterPro" id="IPR052897">
    <property type="entry name" value="Sec-Metab_Biosynth_Hydrolase"/>
</dbReference>
<comment type="caution">
    <text evidence="2">The sequence shown here is derived from an EMBL/GenBank/DDBJ whole genome shotgun (WGS) entry which is preliminary data.</text>
</comment>
<dbReference type="Proteomes" id="UP000774617">
    <property type="component" value="Unassembled WGS sequence"/>
</dbReference>
<dbReference type="PANTHER" id="PTHR37017:SF11">
    <property type="entry name" value="ESTERASE_LIPASE_THIOESTERASE DOMAIN-CONTAINING PROTEIN"/>
    <property type="match status" value="1"/>
</dbReference>
<organism evidence="2 3">
    <name type="scientific">Macrophomina phaseolina</name>
    <dbReference type="NCBI Taxonomy" id="35725"/>
    <lineage>
        <taxon>Eukaryota</taxon>
        <taxon>Fungi</taxon>
        <taxon>Dikarya</taxon>
        <taxon>Ascomycota</taxon>
        <taxon>Pezizomycotina</taxon>
        <taxon>Dothideomycetes</taxon>
        <taxon>Dothideomycetes incertae sedis</taxon>
        <taxon>Botryosphaeriales</taxon>
        <taxon>Botryosphaeriaceae</taxon>
        <taxon>Macrophomina</taxon>
    </lineage>
</organism>
<dbReference type="Pfam" id="PF12697">
    <property type="entry name" value="Abhydrolase_6"/>
    <property type="match status" value="1"/>
</dbReference>
<dbReference type="SUPFAM" id="SSF53474">
    <property type="entry name" value="alpha/beta-Hydrolases"/>
    <property type="match status" value="1"/>
</dbReference>